<comment type="caution">
    <text evidence="2">The sequence shown here is derived from an EMBL/GenBank/DDBJ whole genome shotgun (WGS) entry which is preliminary data.</text>
</comment>
<feature type="region of interest" description="Disordered" evidence="1">
    <location>
        <begin position="87"/>
        <end position="107"/>
    </location>
</feature>
<protein>
    <submittedName>
        <fullName evidence="2">Uncharacterized protein</fullName>
    </submittedName>
</protein>
<organism evidence="2 3">
    <name type="scientific">Favolaschia claudopus</name>
    <dbReference type="NCBI Taxonomy" id="2862362"/>
    <lineage>
        <taxon>Eukaryota</taxon>
        <taxon>Fungi</taxon>
        <taxon>Dikarya</taxon>
        <taxon>Basidiomycota</taxon>
        <taxon>Agaricomycotina</taxon>
        <taxon>Agaricomycetes</taxon>
        <taxon>Agaricomycetidae</taxon>
        <taxon>Agaricales</taxon>
        <taxon>Marasmiineae</taxon>
        <taxon>Mycenaceae</taxon>
        <taxon>Favolaschia</taxon>
    </lineage>
</organism>
<feature type="region of interest" description="Disordered" evidence="1">
    <location>
        <begin position="171"/>
        <end position="195"/>
    </location>
</feature>
<gene>
    <name evidence="2" type="ORF">R3P38DRAFT_3184773</name>
</gene>
<dbReference type="AlphaFoldDB" id="A0AAW0C8T0"/>
<dbReference type="EMBL" id="JAWWNJ010000020">
    <property type="protein sequence ID" value="KAK7035187.1"/>
    <property type="molecule type" value="Genomic_DNA"/>
</dbReference>
<proteinExistence type="predicted"/>
<accession>A0AAW0C8T0</accession>
<keyword evidence="3" id="KW-1185">Reference proteome</keyword>
<evidence type="ECO:0000313" key="3">
    <source>
        <dbReference type="Proteomes" id="UP001362999"/>
    </source>
</evidence>
<name>A0AAW0C8T0_9AGAR</name>
<feature type="region of interest" description="Disordered" evidence="1">
    <location>
        <begin position="261"/>
        <end position="286"/>
    </location>
</feature>
<evidence type="ECO:0000256" key="1">
    <source>
        <dbReference type="SAM" id="MobiDB-lite"/>
    </source>
</evidence>
<sequence length="380" mass="41485">MYRAERLSTRAATLAPLVASHRLGAERNERNETLVNANSRRTPDFTQRVGIEFSAGQTCVTAVLFEVGAETDTYVFTQSKNEVCASSPPSRALLTKSPFPPARPVPTSTHIRRQRADFVIPTHSAASPLSRLPRRRTFKLPPLDANPSPSPLRRHSLIPTVAFRHNRALGSAPKPTRRRRNLVPPPCRPLGSFSTTNTILPSHAATAAAVLLRHRQPRGKPTTLALEHARRNARAAPLADNTTANAPPPFVERLRFVSTPPPLNTLYGSPPTRRRTKRTETLDETSHLSMPTAAEFYRPRTSTDLMPCAALVYLQFSSTDTRLTKTGVRGRGTWRSSAENEARNGGLVRILCQGGGFEVGSAGMKSGTERGSSREVAVGA</sequence>
<evidence type="ECO:0000313" key="2">
    <source>
        <dbReference type="EMBL" id="KAK7035187.1"/>
    </source>
</evidence>
<dbReference type="Proteomes" id="UP001362999">
    <property type="component" value="Unassembled WGS sequence"/>
</dbReference>
<reference evidence="2 3" key="1">
    <citation type="journal article" date="2024" name="J Genomics">
        <title>Draft genome sequencing and assembly of Favolaschia claudopus CIRM-BRFM 2984 isolated from oak limbs.</title>
        <authorList>
            <person name="Navarro D."/>
            <person name="Drula E."/>
            <person name="Chaduli D."/>
            <person name="Cazenave R."/>
            <person name="Ahrendt S."/>
            <person name="Wang J."/>
            <person name="Lipzen A."/>
            <person name="Daum C."/>
            <person name="Barry K."/>
            <person name="Grigoriev I.V."/>
            <person name="Favel A."/>
            <person name="Rosso M.N."/>
            <person name="Martin F."/>
        </authorList>
    </citation>
    <scope>NUCLEOTIDE SEQUENCE [LARGE SCALE GENOMIC DNA]</scope>
    <source>
        <strain evidence="2 3">CIRM-BRFM 2984</strain>
    </source>
</reference>